<dbReference type="Proteomes" id="UP000233551">
    <property type="component" value="Unassembled WGS sequence"/>
</dbReference>
<reference evidence="2 3" key="1">
    <citation type="submission" date="2017-11" db="EMBL/GenBank/DDBJ databases">
        <title>De-novo sequencing of pomegranate (Punica granatum L.) genome.</title>
        <authorList>
            <person name="Akparov Z."/>
            <person name="Amiraslanov A."/>
            <person name="Hajiyeva S."/>
            <person name="Abbasov M."/>
            <person name="Kaur K."/>
            <person name="Hamwieh A."/>
            <person name="Solovyev V."/>
            <person name="Salamov A."/>
            <person name="Braich B."/>
            <person name="Kosarev P."/>
            <person name="Mahmoud A."/>
            <person name="Hajiyev E."/>
            <person name="Babayeva S."/>
            <person name="Izzatullayeva V."/>
            <person name="Mammadov A."/>
            <person name="Mammadov A."/>
            <person name="Sharifova S."/>
            <person name="Ojaghi J."/>
            <person name="Eynullazada K."/>
            <person name="Bayramov B."/>
            <person name="Abdulazimova A."/>
            <person name="Shahmuradov I."/>
        </authorList>
    </citation>
    <scope>NUCLEOTIDE SEQUENCE [LARGE SCALE GENOMIC DNA]</scope>
    <source>
        <strain evidence="3">cv. AG2017</strain>
        <tissue evidence="2">Leaf</tissue>
    </source>
</reference>
<feature type="non-terminal residue" evidence="2">
    <location>
        <position position="50"/>
    </location>
</feature>
<keyword evidence="1" id="KW-0812">Transmembrane</keyword>
<dbReference type="AlphaFoldDB" id="A0A2I0HHH8"/>
<gene>
    <name evidence="2" type="ORF">CRG98_048639</name>
</gene>
<organism evidence="2 3">
    <name type="scientific">Punica granatum</name>
    <name type="common">Pomegranate</name>
    <dbReference type="NCBI Taxonomy" id="22663"/>
    <lineage>
        <taxon>Eukaryota</taxon>
        <taxon>Viridiplantae</taxon>
        <taxon>Streptophyta</taxon>
        <taxon>Embryophyta</taxon>
        <taxon>Tracheophyta</taxon>
        <taxon>Spermatophyta</taxon>
        <taxon>Magnoliopsida</taxon>
        <taxon>eudicotyledons</taxon>
        <taxon>Gunneridae</taxon>
        <taxon>Pentapetalae</taxon>
        <taxon>rosids</taxon>
        <taxon>malvids</taxon>
        <taxon>Myrtales</taxon>
        <taxon>Lythraceae</taxon>
        <taxon>Punica</taxon>
    </lineage>
</organism>
<evidence type="ECO:0000313" key="2">
    <source>
        <dbReference type="EMBL" id="PKI30970.1"/>
    </source>
</evidence>
<protein>
    <submittedName>
        <fullName evidence="2">Uncharacterized protein</fullName>
    </submittedName>
</protein>
<proteinExistence type="predicted"/>
<keyword evidence="3" id="KW-1185">Reference proteome</keyword>
<sequence>MALYEVVKVLLMVPFLVGAACMITLMKRSSSSVGATSCQRWRSLFPPWLK</sequence>
<evidence type="ECO:0000256" key="1">
    <source>
        <dbReference type="SAM" id="Phobius"/>
    </source>
</evidence>
<name>A0A2I0HHH8_PUNGR</name>
<comment type="caution">
    <text evidence="2">The sequence shown here is derived from an EMBL/GenBank/DDBJ whole genome shotgun (WGS) entry which is preliminary data.</text>
</comment>
<dbReference type="EMBL" id="PGOL01017069">
    <property type="protein sequence ID" value="PKI30970.1"/>
    <property type="molecule type" value="Genomic_DNA"/>
</dbReference>
<accession>A0A2I0HHH8</accession>
<evidence type="ECO:0000313" key="3">
    <source>
        <dbReference type="Proteomes" id="UP000233551"/>
    </source>
</evidence>
<keyword evidence="1" id="KW-0472">Membrane</keyword>
<keyword evidence="1" id="KW-1133">Transmembrane helix</keyword>
<feature type="transmembrane region" description="Helical" evidence="1">
    <location>
        <begin position="6"/>
        <end position="25"/>
    </location>
</feature>